<name>A0A9Q0MKM5_9DIPT</name>
<sequence length="204" mass="22020">MSLSSIQQQRSTRIDQIMKLFPEQNPHMSHPSQQQQQLLLQHQLSSNQSSSNILALSGSQSSINQSCNFPLAMECDPPALSLSNVRYGGHVHRGRFPASSLLQQPTQNVGHKTNYLSSYAPASLPIDLGQMSGSTLNSYPLNLSGSGGGSGSSSLVGYQSFPMTEPASLQMVSNSKINSRSNVSSNDRDESPMMCVQQSPVVIH</sequence>
<dbReference type="OrthoDB" id="10426751at2759"/>
<feature type="region of interest" description="Disordered" evidence="1">
    <location>
        <begin position="171"/>
        <end position="193"/>
    </location>
</feature>
<dbReference type="AlphaFoldDB" id="A0A9Q0MKM5"/>
<evidence type="ECO:0000313" key="2">
    <source>
        <dbReference type="EMBL" id="KAJ6633289.1"/>
    </source>
</evidence>
<comment type="caution">
    <text evidence="2">The sequence shown here is derived from an EMBL/GenBank/DDBJ whole genome shotgun (WGS) entry which is preliminary data.</text>
</comment>
<protein>
    <submittedName>
        <fullName evidence="2">Uncharacterized protein</fullName>
    </submittedName>
</protein>
<evidence type="ECO:0000256" key="1">
    <source>
        <dbReference type="SAM" id="MobiDB-lite"/>
    </source>
</evidence>
<dbReference type="EMBL" id="WJQU01002121">
    <property type="protein sequence ID" value="KAJ6633289.1"/>
    <property type="molecule type" value="Genomic_DNA"/>
</dbReference>
<feature type="region of interest" description="Disordered" evidence="1">
    <location>
        <begin position="24"/>
        <end position="43"/>
    </location>
</feature>
<dbReference type="Proteomes" id="UP001151699">
    <property type="component" value="Unassembled WGS sequence"/>
</dbReference>
<gene>
    <name evidence="2" type="ORF">Bhyg_16016</name>
</gene>
<accession>A0A9Q0MKM5</accession>
<organism evidence="2 3">
    <name type="scientific">Pseudolycoriella hygida</name>
    <dbReference type="NCBI Taxonomy" id="35572"/>
    <lineage>
        <taxon>Eukaryota</taxon>
        <taxon>Metazoa</taxon>
        <taxon>Ecdysozoa</taxon>
        <taxon>Arthropoda</taxon>
        <taxon>Hexapoda</taxon>
        <taxon>Insecta</taxon>
        <taxon>Pterygota</taxon>
        <taxon>Neoptera</taxon>
        <taxon>Endopterygota</taxon>
        <taxon>Diptera</taxon>
        <taxon>Nematocera</taxon>
        <taxon>Sciaroidea</taxon>
        <taxon>Sciaridae</taxon>
        <taxon>Pseudolycoriella</taxon>
    </lineage>
</organism>
<evidence type="ECO:0000313" key="3">
    <source>
        <dbReference type="Proteomes" id="UP001151699"/>
    </source>
</evidence>
<keyword evidence="3" id="KW-1185">Reference proteome</keyword>
<reference evidence="2" key="1">
    <citation type="submission" date="2022-07" db="EMBL/GenBank/DDBJ databases">
        <authorList>
            <person name="Trinca V."/>
            <person name="Uliana J.V.C."/>
            <person name="Torres T.T."/>
            <person name="Ward R.J."/>
            <person name="Monesi N."/>
        </authorList>
    </citation>
    <scope>NUCLEOTIDE SEQUENCE</scope>
    <source>
        <strain evidence="2">HSMRA1968</strain>
        <tissue evidence="2">Whole embryos</tissue>
    </source>
</reference>
<feature type="compositionally biased region" description="Low complexity" evidence="1">
    <location>
        <begin position="29"/>
        <end position="43"/>
    </location>
</feature>
<proteinExistence type="predicted"/>